<dbReference type="Proteomes" id="UP000566995">
    <property type="component" value="Unassembled WGS sequence"/>
</dbReference>
<evidence type="ECO:0000313" key="3">
    <source>
        <dbReference type="Proteomes" id="UP000566995"/>
    </source>
</evidence>
<dbReference type="RefSeq" id="WP_184592559.1">
    <property type="nucleotide sequence ID" value="NZ_JACHLI010000017.1"/>
</dbReference>
<reference evidence="2 3" key="1">
    <citation type="submission" date="2020-08" db="EMBL/GenBank/DDBJ databases">
        <title>Functional genomics of gut bacteria from endangered species of beetles.</title>
        <authorList>
            <person name="Carlos-Shanley C."/>
        </authorList>
    </citation>
    <scope>NUCLEOTIDE SEQUENCE [LARGE SCALE GENOMIC DNA]</scope>
    <source>
        <strain evidence="2 3">S00179</strain>
    </source>
</reference>
<dbReference type="NCBIfam" id="TIGR02523">
    <property type="entry name" value="type_IV_pilV"/>
    <property type="match status" value="1"/>
</dbReference>
<feature type="transmembrane region" description="Helical" evidence="1">
    <location>
        <begin position="12"/>
        <end position="36"/>
    </location>
</feature>
<protein>
    <submittedName>
        <fullName evidence="2">Type IV pilus assembly protein PilV</fullName>
    </submittedName>
</protein>
<keyword evidence="1" id="KW-0812">Transmembrane</keyword>
<sequence length="201" mass="21583">MRLTRRARTPQQGFYLVEVLVAVMLTSVALLGMLALQSRNIAYSHDSQQRQNALLLAADLARSIQANRLALVSNGKLTSEASYLVPAGSAFPTLGSGQSCATSGLGKLDRAQRELACWVAQLRLKLNTDDTLLRDSTYICPSRDGRTCATDSRQPLLLVQLAWHSRNCQAGSLTSAEDADAACLSAGAGGGVERYRLGFQP</sequence>
<gene>
    <name evidence="2" type="ORF">HNP46_004150</name>
</gene>
<keyword evidence="1" id="KW-1133">Transmembrane helix</keyword>
<accession>A0A7W7KM01</accession>
<comment type="caution">
    <text evidence="2">The sequence shown here is derived from an EMBL/GenBank/DDBJ whole genome shotgun (WGS) entry which is preliminary data.</text>
</comment>
<dbReference type="EMBL" id="JACHLI010000017">
    <property type="protein sequence ID" value="MBB4865270.1"/>
    <property type="molecule type" value="Genomic_DNA"/>
</dbReference>
<name>A0A7W7KM01_PSENT</name>
<organism evidence="2 3">
    <name type="scientific">Pseudomonas nitroreducens</name>
    <dbReference type="NCBI Taxonomy" id="46680"/>
    <lineage>
        <taxon>Bacteria</taxon>
        <taxon>Pseudomonadati</taxon>
        <taxon>Pseudomonadota</taxon>
        <taxon>Gammaproteobacteria</taxon>
        <taxon>Pseudomonadales</taxon>
        <taxon>Pseudomonadaceae</taxon>
        <taxon>Pseudomonas</taxon>
    </lineage>
</organism>
<evidence type="ECO:0000256" key="1">
    <source>
        <dbReference type="SAM" id="Phobius"/>
    </source>
</evidence>
<dbReference type="AlphaFoldDB" id="A0A7W7KM01"/>
<keyword evidence="1" id="KW-0472">Membrane</keyword>
<dbReference type="InterPro" id="IPR013362">
    <property type="entry name" value="Pilus_4_PilV"/>
</dbReference>
<evidence type="ECO:0000313" key="2">
    <source>
        <dbReference type="EMBL" id="MBB4865270.1"/>
    </source>
</evidence>
<proteinExistence type="predicted"/>